<dbReference type="InterPro" id="IPR050297">
    <property type="entry name" value="LipidA_mod_glycosyltrf_83"/>
</dbReference>
<evidence type="ECO:0008006" key="11">
    <source>
        <dbReference type="Google" id="ProtNLM"/>
    </source>
</evidence>
<comment type="subcellular location">
    <subcellularLocation>
        <location evidence="1">Cell membrane</location>
        <topology evidence="1">Multi-pass membrane protein</topology>
    </subcellularLocation>
</comment>
<evidence type="ECO:0000256" key="3">
    <source>
        <dbReference type="ARBA" id="ARBA00022676"/>
    </source>
</evidence>
<keyword evidence="10" id="KW-1185">Reference proteome</keyword>
<dbReference type="GO" id="GO:0009103">
    <property type="term" value="P:lipopolysaccharide biosynthetic process"/>
    <property type="evidence" value="ECO:0007669"/>
    <property type="project" value="UniProtKB-ARBA"/>
</dbReference>
<keyword evidence="7 8" id="KW-0472">Membrane</keyword>
<evidence type="ECO:0000313" key="9">
    <source>
        <dbReference type="EMBL" id="QWZ06427.1"/>
    </source>
</evidence>
<evidence type="ECO:0000256" key="5">
    <source>
        <dbReference type="ARBA" id="ARBA00022692"/>
    </source>
</evidence>
<keyword evidence="6 8" id="KW-1133">Transmembrane helix</keyword>
<dbReference type="AlphaFoldDB" id="A0A975XYI2"/>
<dbReference type="RefSeq" id="WP_216937340.1">
    <property type="nucleotide sequence ID" value="NZ_CP077062.1"/>
</dbReference>
<evidence type="ECO:0000256" key="2">
    <source>
        <dbReference type="ARBA" id="ARBA00022475"/>
    </source>
</evidence>
<feature type="transmembrane region" description="Helical" evidence="8">
    <location>
        <begin position="142"/>
        <end position="159"/>
    </location>
</feature>
<keyword evidence="4" id="KW-0808">Transferase</keyword>
<keyword evidence="5 8" id="KW-0812">Transmembrane</keyword>
<accession>A0A975XYI2</accession>
<organism evidence="9 10">
    <name type="scientific">Nocardioides panacis</name>
    <dbReference type="NCBI Taxonomy" id="2849501"/>
    <lineage>
        <taxon>Bacteria</taxon>
        <taxon>Bacillati</taxon>
        <taxon>Actinomycetota</taxon>
        <taxon>Actinomycetes</taxon>
        <taxon>Propionibacteriales</taxon>
        <taxon>Nocardioidaceae</taxon>
        <taxon>Nocardioides</taxon>
    </lineage>
</organism>
<name>A0A975XYI2_9ACTN</name>
<feature type="transmembrane region" description="Helical" evidence="8">
    <location>
        <begin position="304"/>
        <end position="323"/>
    </location>
</feature>
<keyword evidence="3" id="KW-0328">Glycosyltransferase</keyword>
<feature type="transmembrane region" description="Helical" evidence="8">
    <location>
        <begin position="187"/>
        <end position="203"/>
    </location>
</feature>
<dbReference type="GO" id="GO:0005886">
    <property type="term" value="C:plasma membrane"/>
    <property type="evidence" value="ECO:0007669"/>
    <property type="project" value="UniProtKB-SubCell"/>
</dbReference>
<dbReference type="EMBL" id="CP077062">
    <property type="protein sequence ID" value="QWZ06427.1"/>
    <property type="molecule type" value="Genomic_DNA"/>
</dbReference>
<evidence type="ECO:0000256" key="1">
    <source>
        <dbReference type="ARBA" id="ARBA00004651"/>
    </source>
</evidence>
<evidence type="ECO:0000256" key="7">
    <source>
        <dbReference type="ARBA" id="ARBA00023136"/>
    </source>
</evidence>
<reference evidence="9" key="1">
    <citation type="submission" date="2021-06" db="EMBL/GenBank/DDBJ databases">
        <title>Complete genome sequence of Nocardioides sp. G188.</title>
        <authorList>
            <person name="Im W.-T."/>
        </authorList>
    </citation>
    <scope>NUCLEOTIDE SEQUENCE</scope>
    <source>
        <strain evidence="9">G188</strain>
    </source>
</reference>
<evidence type="ECO:0000313" key="10">
    <source>
        <dbReference type="Proteomes" id="UP000683575"/>
    </source>
</evidence>
<feature type="transmembrane region" description="Helical" evidence="8">
    <location>
        <begin position="20"/>
        <end position="41"/>
    </location>
</feature>
<sequence length="499" mass="52042">MALLTPAVPAPLAWTTSRRFVLGVAALVVVLRLGYLVGPLFSDEAGYLLVAQDWHAGGPNLYGHYFVDRPPLLLALYRLAVVTGWPLTVRLVATLLSVLLVVSAAWAAHQVVGERGARWAALVAAAFAVTPVLMSQEADGEILAAPFVMVSMALTLAAVRRTGGRAFGLAVLAGVAAGAAVMVKQNFADAVVFAVVLLVATLVQRRTPAPVVARVAAGGVLGGLGVVAAALAYVAWSGVGLGTAWNAVYGFRGTALDVITDQSLHAPMVRAAEMTVLAVLSGALPLLVVLVLDGVRCRFRGPPVAWAVGATLALDVLSISAGGSYWPHYLLQLAPALALAVGLWAADSGRVRAAVAFTVASAVAATVEVTLTGAAYRHTAETVGGFVHRSAHSGDTAVVLFGKADAQQASGLRSPYEHLWTLPMRTLDPRLTELQALLRGPVAPTWVVAWGDLDPWNLDAHGGTRLALVTHYRRVADVCGKAVYLHDGVHRTLAPVDCP</sequence>
<evidence type="ECO:0000256" key="8">
    <source>
        <dbReference type="SAM" id="Phobius"/>
    </source>
</evidence>
<feature type="transmembrane region" description="Helical" evidence="8">
    <location>
        <begin position="215"/>
        <end position="236"/>
    </location>
</feature>
<dbReference type="KEGG" id="nps:KRR39_12555"/>
<dbReference type="GO" id="GO:0016763">
    <property type="term" value="F:pentosyltransferase activity"/>
    <property type="evidence" value="ECO:0007669"/>
    <property type="project" value="TreeGrafter"/>
</dbReference>
<protein>
    <recommendedName>
        <fullName evidence="11">Glycosyltransferase RgtA/B/C/D-like domain-containing protein</fullName>
    </recommendedName>
</protein>
<dbReference type="Proteomes" id="UP000683575">
    <property type="component" value="Chromosome"/>
</dbReference>
<evidence type="ECO:0000256" key="6">
    <source>
        <dbReference type="ARBA" id="ARBA00022989"/>
    </source>
</evidence>
<feature type="transmembrane region" description="Helical" evidence="8">
    <location>
        <begin position="274"/>
        <end position="292"/>
    </location>
</feature>
<proteinExistence type="predicted"/>
<feature type="transmembrane region" description="Helical" evidence="8">
    <location>
        <begin position="166"/>
        <end position="181"/>
    </location>
</feature>
<dbReference type="PANTHER" id="PTHR33908:SF11">
    <property type="entry name" value="MEMBRANE PROTEIN"/>
    <property type="match status" value="1"/>
</dbReference>
<keyword evidence="2" id="KW-1003">Cell membrane</keyword>
<dbReference type="PANTHER" id="PTHR33908">
    <property type="entry name" value="MANNOSYLTRANSFERASE YKCB-RELATED"/>
    <property type="match status" value="1"/>
</dbReference>
<feature type="transmembrane region" description="Helical" evidence="8">
    <location>
        <begin position="119"/>
        <end position="136"/>
    </location>
</feature>
<evidence type="ECO:0000256" key="4">
    <source>
        <dbReference type="ARBA" id="ARBA00022679"/>
    </source>
</evidence>
<feature type="transmembrane region" description="Helical" evidence="8">
    <location>
        <begin position="87"/>
        <end position="107"/>
    </location>
</feature>
<gene>
    <name evidence="9" type="ORF">KRR39_12555</name>
</gene>